<reference evidence="4" key="1">
    <citation type="submission" date="2020-06" db="EMBL/GenBank/DDBJ databases">
        <authorList>
            <person name="Li T."/>
            <person name="Hu X."/>
            <person name="Zhang T."/>
            <person name="Song X."/>
            <person name="Zhang H."/>
            <person name="Dai N."/>
            <person name="Sheng W."/>
            <person name="Hou X."/>
            <person name="Wei L."/>
        </authorList>
    </citation>
    <scope>NUCLEOTIDE SEQUENCE</scope>
    <source>
        <strain evidence="4">G02</strain>
        <tissue evidence="4">Leaf</tissue>
    </source>
</reference>
<sequence length="452" mass="49603">MIMDVETISVERIKPSFPTPNHLRNFKLCVLDQLIPAAYAPVVVYYPNHGAASHFEVLERLAMLKKSLSETLTGFFPLAGTIRDDVSIDCDDHGACFTTAKVKCTLTEFLESPDLKMIAQLLPCGLNGAGACVTNIQASEFACGGIAVGLCISHRILDGTALSTFLKSWSTAASSSGEKLVSPDFSAPSLFSDDGLWLKDASMAMWGALFKKGQFVTRRFVFDGSAIASLKDMALGTSRTRKPTRVEAVSGFIWKCAMAASEERFGCSGPSLLTHIVNLRKRAAPNFSEQSLGNLIWMTSAKFTGGTENLELPELVNEIRRSISKIDADYVKKLRGDEGSNMMQKYLKEILEFSSKDVDYFGFTSWCKLGFYDVDFGWGKPVWVSSIDSSGPFFMNLSVLMDSRCGDGIEAWMTLDEQEMTILEGNQEFRSFASLNPSPLCIANAAAYCSRI</sequence>
<dbReference type="Pfam" id="PF02458">
    <property type="entry name" value="Transferase"/>
    <property type="match status" value="1"/>
</dbReference>
<evidence type="ECO:0000256" key="1">
    <source>
        <dbReference type="ARBA" id="ARBA00009861"/>
    </source>
</evidence>
<name>A0AAW2M398_SESRA</name>
<dbReference type="InterPro" id="IPR023213">
    <property type="entry name" value="CAT-like_dom_sf"/>
</dbReference>
<evidence type="ECO:0000256" key="3">
    <source>
        <dbReference type="ARBA" id="ARBA00023315"/>
    </source>
</evidence>
<dbReference type="GO" id="GO:0016746">
    <property type="term" value="F:acyltransferase activity"/>
    <property type="evidence" value="ECO:0007669"/>
    <property type="project" value="UniProtKB-KW"/>
</dbReference>
<comment type="caution">
    <text evidence="4">The sequence shown here is derived from an EMBL/GenBank/DDBJ whole genome shotgun (WGS) entry which is preliminary data.</text>
</comment>
<dbReference type="Gene3D" id="3.30.559.10">
    <property type="entry name" value="Chloramphenicol acetyltransferase-like domain"/>
    <property type="match status" value="2"/>
</dbReference>
<dbReference type="AlphaFoldDB" id="A0AAW2M398"/>
<dbReference type="PANTHER" id="PTHR31623">
    <property type="entry name" value="F21J9.9"/>
    <property type="match status" value="1"/>
</dbReference>
<comment type="similarity">
    <text evidence="1">Belongs to the plant acyltransferase family.</text>
</comment>
<evidence type="ECO:0000256" key="2">
    <source>
        <dbReference type="ARBA" id="ARBA00022679"/>
    </source>
</evidence>
<gene>
    <name evidence="4" type="ORF">Sradi_5170800</name>
</gene>
<accession>A0AAW2M398</accession>
<keyword evidence="2" id="KW-0808">Transferase</keyword>
<proteinExistence type="inferred from homology"/>
<dbReference type="EMBL" id="JACGWJ010000023">
    <property type="protein sequence ID" value="KAL0326015.1"/>
    <property type="molecule type" value="Genomic_DNA"/>
</dbReference>
<keyword evidence="3" id="KW-0012">Acyltransferase</keyword>
<organism evidence="4">
    <name type="scientific">Sesamum radiatum</name>
    <name type="common">Black benniseed</name>
    <dbReference type="NCBI Taxonomy" id="300843"/>
    <lineage>
        <taxon>Eukaryota</taxon>
        <taxon>Viridiplantae</taxon>
        <taxon>Streptophyta</taxon>
        <taxon>Embryophyta</taxon>
        <taxon>Tracheophyta</taxon>
        <taxon>Spermatophyta</taxon>
        <taxon>Magnoliopsida</taxon>
        <taxon>eudicotyledons</taxon>
        <taxon>Gunneridae</taxon>
        <taxon>Pentapetalae</taxon>
        <taxon>asterids</taxon>
        <taxon>lamiids</taxon>
        <taxon>Lamiales</taxon>
        <taxon>Pedaliaceae</taxon>
        <taxon>Sesamum</taxon>
    </lineage>
</organism>
<reference evidence="4" key="2">
    <citation type="journal article" date="2024" name="Plant">
        <title>Genomic evolution and insights into agronomic trait innovations of Sesamum species.</title>
        <authorList>
            <person name="Miao H."/>
            <person name="Wang L."/>
            <person name="Qu L."/>
            <person name="Liu H."/>
            <person name="Sun Y."/>
            <person name="Le M."/>
            <person name="Wang Q."/>
            <person name="Wei S."/>
            <person name="Zheng Y."/>
            <person name="Lin W."/>
            <person name="Duan Y."/>
            <person name="Cao H."/>
            <person name="Xiong S."/>
            <person name="Wang X."/>
            <person name="Wei L."/>
            <person name="Li C."/>
            <person name="Ma Q."/>
            <person name="Ju M."/>
            <person name="Zhao R."/>
            <person name="Li G."/>
            <person name="Mu C."/>
            <person name="Tian Q."/>
            <person name="Mei H."/>
            <person name="Zhang T."/>
            <person name="Gao T."/>
            <person name="Zhang H."/>
        </authorList>
    </citation>
    <scope>NUCLEOTIDE SEQUENCE</scope>
    <source>
        <strain evidence="4">G02</strain>
    </source>
</reference>
<protein>
    <submittedName>
        <fullName evidence="4">Stemmadenine O-acetyltransferase</fullName>
    </submittedName>
</protein>
<evidence type="ECO:0000313" key="4">
    <source>
        <dbReference type="EMBL" id="KAL0326015.1"/>
    </source>
</evidence>
<dbReference type="PANTHER" id="PTHR31623:SF105">
    <property type="entry name" value="VINORINE SYNTHASE-LIKE"/>
    <property type="match status" value="1"/>
</dbReference>